<feature type="region of interest" description="Disordered" evidence="1">
    <location>
        <begin position="1"/>
        <end position="112"/>
    </location>
</feature>
<dbReference type="PeptideAtlas" id="Q8NF58"/>
<dbReference type="EMBL" id="AK090421">
    <property type="protein sequence ID" value="BAC03402.1"/>
    <property type="molecule type" value="mRNA"/>
</dbReference>
<name>Q8NF58_HUMAN</name>
<feature type="compositionally biased region" description="Polar residues" evidence="1">
    <location>
        <begin position="21"/>
        <end position="31"/>
    </location>
</feature>
<gene>
    <name evidence="2" type="primary">FLJ00330</name>
</gene>
<dbReference type="AlphaFoldDB" id="Q8NF58"/>
<feature type="compositionally biased region" description="Low complexity" evidence="1">
    <location>
        <begin position="69"/>
        <end position="95"/>
    </location>
</feature>
<feature type="compositionally biased region" description="Polar residues" evidence="1">
    <location>
        <begin position="1"/>
        <end position="11"/>
    </location>
</feature>
<evidence type="ECO:0000313" key="2">
    <source>
        <dbReference type="EMBL" id="BAC03402.1"/>
    </source>
</evidence>
<organism evidence="2">
    <name type="scientific">Homo sapiens</name>
    <name type="common">Human</name>
    <dbReference type="NCBI Taxonomy" id="9606"/>
    <lineage>
        <taxon>Eukaryota</taxon>
        <taxon>Metazoa</taxon>
        <taxon>Chordata</taxon>
        <taxon>Craniata</taxon>
        <taxon>Vertebrata</taxon>
        <taxon>Euteleostomi</taxon>
        <taxon>Mammalia</taxon>
        <taxon>Eutheria</taxon>
        <taxon>Euarchontoglires</taxon>
        <taxon>Primates</taxon>
        <taxon>Haplorrhini</taxon>
        <taxon>Catarrhini</taxon>
        <taxon>Hominidae</taxon>
        <taxon>Homo</taxon>
    </lineage>
</organism>
<feature type="non-terminal residue" evidence="2">
    <location>
        <position position="1"/>
    </location>
</feature>
<proteinExistence type="evidence at transcript level"/>
<accession>Q8NF58</accession>
<protein>
    <submittedName>
        <fullName evidence="2">FLJ00330 protein</fullName>
    </submittedName>
</protein>
<sequence length="246" mass="25515">PTASPRSSSQRYPEAAAPALPTSTLRGTSSPARKGDLSGPGEAAGSRLLAAPGPPSHFPQEVPRRAGRAAALPQPRADAAAPGPGGLQAAARRAQVSVGPRPRPRGRSHPALAFAPPRSCFCRSHNLPQILALPPSFAPWSPLSQLPPPRVTSSPRALLDGLALNTHLRDLHLDLSACELRSAGAQVIQDLVCDAGAVSSLDLADNGEAAGEPILASSTRFPIPTLPLQLRLVRDPSHPQASAQTW</sequence>
<dbReference type="Gene3D" id="3.80.10.10">
    <property type="entry name" value="Ribonuclease Inhibitor"/>
    <property type="match status" value="1"/>
</dbReference>
<evidence type="ECO:0000256" key="1">
    <source>
        <dbReference type="SAM" id="MobiDB-lite"/>
    </source>
</evidence>
<reference evidence="2" key="1">
    <citation type="submission" date="2002-07" db="EMBL/GenBank/DDBJ databases">
        <title>The nucleotide sequence of a long cDNA clone isolated from human spleen.</title>
        <authorList>
            <person name="Jikuya H."/>
            <person name="Takano J."/>
            <person name="Kikuno R."/>
            <person name="Nagase T."/>
            <person name="Ohara O."/>
        </authorList>
    </citation>
    <scope>NUCLEOTIDE SEQUENCE</scope>
    <source>
        <tissue evidence="2">Spleen</tissue>
    </source>
</reference>
<dbReference type="SUPFAM" id="SSF52047">
    <property type="entry name" value="RNI-like"/>
    <property type="match status" value="1"/>
</dbReference>
<dbReference type="InterPro" id="IPR032675">
    <property type="entry name" value="LRR_dom_sf"/>
</dbReference>